<sequence>MAARLSPAPPIATIEPRATRHSLRDHLDRRLFNAIWSRNLVYNTCWEDPAVDRQALELGADDVVLVITSAGCNALDYALHGPKRIHCVDANPRQNALLELKLAAIRTLAFDDFFRIFGEGYHARFECLYLQHLRAELSPFARDWWDRHRHWFTSRRGSFYFHGLSGVVARCVRGWFRSQPKLHAATIELLDARSVEEQRRIYDERVSPRLWNRVVNWTISRQFVMTLLGVPHPQRRLVEAQHAGGVAGFIRESVQYVFRQLPLSDNYFWRLYLTGRYDRDCCPEYLKAENFERLKGGLADRIRLHTTTVTGFLKDSDEGISRFVLLDHMDWMSSYYPGALREEWEAILERATPGARILLRSAQMRPGWLDAIEVGCDNRPLREVLRFHDAMADALQSGDRVHTYAGFVIADAPA</sequence>
<proteinExistence type="predicted"/>
<protein>
    <submittedName>
        <fullName evidence="1">S-adenosylmethionine-diacylglycerol 3-amino-3-carboxypropyl transferase</fullName>
    </submittedName>
</protein>
<dbReference type="Pfam" id="PF11899">
    <property type="entry name" value="DUF3419"/>
    <property type="match status" value="1"/>
</dbReference>
<dbReference type="Proteomes" id="UP000198575">
    <property type="component" value="Unassembled WGS sequence"/>
</dbReference>
<dbReference type="GO" id="GO:0016740">
    <property type="term" value="F:transferase activity"/>
    <property type="evidence" value="ECO:0007669"/>
    <property type="project" value="UniProtKB-KW"/>
</dbReference>
<evidence type="ECO:0000313" key="1">
    <source>
        <dbReference type="EMBL" id="SFN44667.1"/>
    </source>
</evidence>
<gene>
    <name evidence="1" type="ORF">SAMN05216289_12218</name>
</gene>
<keyword evidence="2" id="KW-1185">Reference proteome</keyword>
<reference evidence="1 2" key="1">
    <citation type="submission" date="2016-10" db="EMBL/GenBank/DDBJ databases">
        <authorList>
            <person name="de Groot N.N."/>
        </authorList>
    </citation>
    <scope>NUCLEOTIDE SEQUENCE [LARGE SCALE GENOMIC DNA]</scope>
    <source>
        <strain evidence="1 2">CGMCC 1.7659</strain>
    </source>
</reference>
<accession>A0A1I4Z3A6</accession>
<name>A0A1I4Z3A6_9GAMM</name>
<keyword evidence="1" id="KW-0808">Transferase</keyword>
<dbReference type="PANTHER" id="PTHR47473">
    <property type="entry name" value="BTA1P"/>
    <property type="match status" value="1"/>
</dbReference>
<dbReference type="STRING" id="578942.SAMN05216289_12218"/>
<dbReference type="InterPro" id="IPR021829">
    <property type="entry name" value="DUF3419"/>
</dbReference>
<dbReference type="EMBL" id="FOVF01000022">
    <property type="protein sequence ID" value="SFN44667.1"/>
    <property type="molecule type" value="Genomic_DNA"/>
</dbReference>
<dbReference type="AlphaFoldDB" id="A0A1I4Z3A6"/>
<dbReference type="PANTHER" id="PTHR47473:SF1">
    <property type="entry name" value="METHYLTRANSFERASE DOMAIN-CONTAINING PROTEIN"/>
    <property type="match status" value="1"/>
</dbReference>
<dbReference type="OrthoDB" id="1522784at2"/>
<evidence type="ECO:0000313" key="2">
    <source>
        <dbReference type="Proteomes" id="UP000198575"/>
    </source>
</evidence>
<dbReference type="RefSeq" id="WP_092408983.1">
    <property type="nucleotide sequence ID" value="NZ_FOVF01000022.1"/>
</dbReference>
<organism evidence="1 2">
    <name type="scientific">Dokdonella immobilis</name>
    <dbReference type="NCBI Taxonomy" id="578942"/>
    <lineage>
        <taxon>Bacteria</taxon>
        <taxon>Pseudomonadati</taxon>
        <taxon>Pseudomonadota</taxon>
        <taxon>Gammaproteobacteria</taxon>
        <taxon>Lysobacterales</taxon>
        <taxon>Rhodanobacteraceae</taxon>
        <taxon>Dokdonella</taxon>
    </lineage>
</organism>